<dbReference type="KEGG" id="apuu:APUU_21529A"/>
<evidence type="ECO:0000313" key="3">
    <source>
        <dbReference type="Proteomes" id="UP000654913"/>
    </source>
</evidence>
<dbReference type="Proteomes" id="UP000654913">
    <property type="component" value="Chromosome 2"/>
</dbReference>
<protein>
    <recommendedName>
        <fullName evidence="4">Protein NO VEIN C-terminal domain-containing protein</fullName>
    </recommendedName>
</protein>
<evidence type="ECO:0008006" key="4">
    <source>
        <dbReference type="Google" id="ProtNLM"/>
    </source>
</evidence>
<dbReference type="InterPro" id="IPR052957">
    <property type="entry name" value="Auxin_embryo_med"/>
</dbReference>
<accession>A0A7R7XGH6</accession>
<dbReference type="GeneID" id="64971102"/>
<organism evidence="2 3">
    <name type="scientific">Aspergillus puulaauensis</name>
    <dbReference type="NCBI Taxonomy" id="1220207"/>
    <lineage>
        <taxon>Eukaryota</taxon>
        <taxon>Fungi</taxon>
        <taxon>Dikarya</taxon>
        <taxon>Ascomycota</taxon>
        <taxon>Pezizomycotina</taxon>
        <taxon>Eurotiomycetes</taxon>
        <taxon>Eurotiomycetidae</taxon>
        <taxon>Eurotiales</taxon>
        <taxon>Aspergillaceae</taxon>
        <taxon>Aspergillus</taxon>
    </lineage>
</organism>
<gene>
    <name evidence="2" type="ORF">APUU_21529A</name>
</gene>
<dbReference type="InterPro" id="IPR036890">
    <property type="entry name" value="HATPase_C_sf"/>
</dbReference>
<keyword evidence="3" id="KW-1185">Reference proteome</keyword>
<dbReference type="PANTHER" id="PTHR32387:SF0">
    <property type="entry name" value="PROTEIN NO VEIN"/>
    <property type="match status" value="1"/>
</dbReference>
<sequence length="1678" mass="192397">MMGSSTARELVKQITRDHGHLPEETLSQMEPHIRREVEYAMLQKDGMIGSSVITLAKNLYNSSARFVFELLQNADDNSYTTAKSTDTDPYVSFSVHDRRVVVECNEDGFTRENLVAICNVGKSSKTGAQGYIGEKGIGFKSVFMVAWKVHIQSRDFSFSFRHRKGDSGMGMISPVWEETAEVLTHPLTRITLFLYDDDTDEMFARQREMMLQQFRELKATFLLFMKNLRKIEVRIYDRSEEVSYTAFTIQGQQGSRVTLKQEITQDGNLQRHEQYYHTTRLTAHNIPRSENREYTDAEIATGAYARTDITLAFPLTHDSVPIIEPQEVFAFLPIRNMGLPFLIQADFVTDASRQDIVRSSARNIKLLPEIARAFLQAVNCLCTQPNLAYRWMRYLPDIGWNAQDSFWKELPSQLYWQLQKSNVMWTRSRSGMRSVRDMRLLRIKMRDKLGRPLFPDLEPEQYLSPFYARDDLDLLKSYGLQMMSGWEFVDRLEQDINSGVSSTMRHRETDDDWHTRVAVFLISLSSLKDPEAWARIRKINLIPLMGGRWVSAASTQFQPVYFTHVQGYALPTDGTFSLVERSAEQNVRRKRLFLLLGVEEASLQDARRQIVENNTFKFPGLENSRIHLRFLYLTAHLNSDNERQLTSMGWRLADKGSISKFWSEGTWYFPDEGPYSPQQLLDGYDRKPSILHPHYLRDCPEKPEEETRSWRTWLSAIFTIRDVIPLTFLSFVFRASGNRYLSTECGYIARSCPRKFLPFLLRSWKTEGADIESDPHLVEVLLKIEVLCENGRLYPLGKTYVRTAQTEHANAFLRDGEFFPWLKLDSADEAGVPDISILTTALGFGYPKSDLEFYLTILEFVADANKDKTNVVDIPRIFDLYTRIQTRYHESVTPEMSGEMIRSAFQASPLIYIPEYAFDRAIWIRPHECFWEAPPYMQTLYPLKSRIHAFTKEKSLSGLFRGALKISNTQADSFISELDWAQRSDVINYLLANGLYQQLNRRRSKMNSDTVTKIRAQFEDLRLIYYESGGDKRWYRPSECLWSTVTDIKGMVALNDAYPGLAEFFTEFIGVRTLTPQMVHDKLIEEGNARCSPQQIKQTIWLLNSYMQSESNTPDPKAILQARVFPVRYPNGKIELYSSAVDFAIADRKHLLDLFSGRARFLDFDVNEVARLEPFLQWTGLDKRYISASVKEISMLRGDSHRDLTSPERNIARKAYGLLRLSVHFRSPRVRNGEQSFYETLKNIDVRETDGISSELHFNQDGKDIMVEVSKSELHLRESEQGLLVYVPRDRETQFLCFLDRIPLALMEWIMADPLTGIREPFGDKTLNVLSMVLQAEPKYVGVTLDRAGIMSVETPDDTPAEVARTVEDTAERNNRGRDLFDAGVTSAVSNELSPSAQSVASTPDDSMSARFTRPSTPSPVPSRPQFTPQGTPSITEIVSPGRVIPHQSVDAAYPTLLRNVVDVARSSSFPSRGSFDMTALASSLDPYNKPFQLRGLEKTYRDTLIGAAGELFVFEILSHLSPPLPGFSRNNWQSTIRKYVKLHEDYADLDPWNGRETADITYTDTESALTLLLIANGYLDDTWTGARPHYFLEVKSTTSTCETPFYMSRHQYERMQIMRNVAPDPEDRANVYVIFRPYHLGLDSARMKIYVNPGLMEQSGELVFTAGAWSVVPGLAV</sequence>
<name>A0A7R7XGH6_9EURO</name>
<reference evidence="2" key="2">
    <citation type="submission" date="2021-02" db="EMBL/GenBank/DDBJ databases">
        <title>Aspergillus puulaauensis MK2 genome sequence.</title>
        <authorList>
            <person name="Futagami T."/>
            <person name="Mori K."/>
            <person name="Kadooka C."/>
            <person name="Tanaka T."/>
        </authorList>
    </citation>
    <scope>NUCLEOTIDE SEQUENCE</scope>
    <source>
        <strain evidence="2">MK2</strain>
    </source>
</reference>
<dbReference type="EMBL" id="AP024444">
    <property type="protein sequence ID" value="BCS21097.1"/>
    <property type="molecule type" value="Genomic_DNA"/>
</dbReference>
<dbReference type="PANTHER" id="PTHR32387">
    <property type="entry name" value="WU:FJ29H11"/>
    <property type="match status" value="1"/>
</dbReference>
<evidence type="ECO:0000313" key="2">
    <source>
        <dbReference type="EMBL" id="BCS21097.1"/>
    </source>
</evidence>
<feature type="region of interest" description="Disordered" evidence="1">
    <location>
        <begin position="1390"/>
        <end position="1431"/>
    </location>
</feature>
<dbReference type="Gene3D" id="3.30.565.10">
    <property type="entry name" value="Histidine kinase-like ATPase, C-terminal domain"/>
    <property type="match status" value="1"/>
</dbReference>
<dbReference type="NCBIfam" id="NF047352">
    <property type="entry name" value="P_loop_sacsin"/>
    <property type="match status" value="1"/>
</dbReference>
<evidence type="ECO:0000256" key="1">
    <source>
        <dbReference type="SAM" id="MobiDB-lite"/>
    </source>
</evidence>
<proteinExistence type="predicted"/>
<dbReference type="RefSeq" id="XP_041553291.1">
    <property type="nucleotide sequence ID" value="XM_041700291.1"/>
</dbReference>
<dbReference type="OrthoDB" id="1262810at2759"/>
<reference evidence="2" key="1">
    <citation type="submission" date="2021-01" db="EMBL/GenBank/DDBJ databases">
        <authorList>
            <consortium name="Aspergillus puulaauensis MK2 genome sequencing consortium"/>
            <person name="Kazuki M."/>
            <person name="Futagami T."/>
        </authorList>
    </citation>
    <scope>NUCLEOTIDE SEQUENCE</scope>
    <source>
        <strain evidence="2">MK2</strain>
    </source>
</reference>
<feature type="compositionally biased region" description="Polar residues" evidence="1">
    <location>
        <begin position="1390"/>
        <end position="1406"/>
    </location>
</feature>
<dbReference type="SUPFAM" id="SSF55874">
    <property type="entry name" value="ATPase domain of HSP90 chaperone/DNA topoisomerase II/histidine kinase"/>
    <property type="match status" value="1"/>
</dbReference>